<dbReference type="PaxDb" id="4113-PGSC0003DMT400087609"/>
<dbReference type="Gramene" id="PGSC0003DMT400087609">
    <property type="protein sequence ID" value="PGSC0003DMT400087609"/>
    <property type="gene ID" value="PGSC0003DMG400037180"/>
</dbReference>
<evidence type="ECO:0000313" key="2">
    <source>
        <dbReference type="Proteomes" id="UP000011115"/>
    </source>
</evidence>
<dbReference type="AlphaFoldDB" id="M1DE66"/>
<dbReference type="Proteomes" id="UP000011115">
    <property type="component" value="Unassembled WGS sequence"/>
</dbReference>
<name>M1DE66_SOLTU</name>
<reference evidence="1" key="2">
    <citation type="submission" date="2015-06" db="UniProtKB">
        <authorList>
            <consortium name="EnsemblPlants"/>
        </authorList>
    </citation>
    <scope>IDENTIFICATION</scope>
    <source>
        <strain evidence="1">DM1-3 516 R44</strain>
    </source>
</reference>
<keyword evidence="2" id="KW-1185">Reference proteome</keyword>
<organism evidence="1 2">
    <name type="scientific">Solanum tuberosum</name>
    <name type="common">Potato</name>
    <dbReference type="NCBI Taxonomy" id="4113"/>
    <lineage>
        <taxon>Eukaryota</taxon>
        <taxon>Viridiplantae</taxon>
        <taxon>Streptophyta</taxon>
        <taxon>Embryophyta</taxon>
        <taxon>Tracheophyta</taxon>
        <taxon>Spermatophyta</taxon>
        <taxon>Magnoliopsida</taxon>
        <taxon>eudicotyledons</taxon>
        <taxon>Gunneridae</taxon>
        <taxon>Pentapetalae</taxon>
        <taxon>asterids</taxon>
        <taxon>lamiids</taxon>
        <taxon>Solanales</taxon>
        <taxon>Solanaceae</taxon>
        <taxon>Solanoideae</taxon>
        <taxon>Solaneae</taxon>
        <taxon>Solanum</taxon>
    </lineage>
</organism>
<dbReference type="InParanoid" id="M1DE66"/>
<reference evidence="2" key="1">
    <citation type="journal article" date="2011" name="Nature">
        <title>Genome sequence and analysis of the tuber crop potato.</title>
        <authorList>
            <consortium name="The Potato Genome Sequencing Consortium"/>
        </authorList>
    </citation>
    <scope>NUCLEOTIDE SEQUENCE [LARGE SCALE GENOMIC DNA]</scope>
    <source>
        <strain evidence="2">cv. DM1-3 516 R44</strain>
    </source>
</reference>
<evidence type="ECO:0000313" key="1">
    <source>
        <dbReference type="EnsemblPlants" id="PGSC0003DMT400087609"/>
    </source>
</evidence>
<dbReference type="HOGENOM" id="CLU_2089115_0_0_1"/>
<proteinExistence type="predicted"/>
<accession>M1DE66</accession>
<sequence>MDGVFGANTFFHQLLGLVRTGSEHEMLTKFWKLKSSKFHGSESDDAYYFILDLYERLHKLGIVHQHGFEFVTFQLQKKYVPRVLRNRKEDEFMALGQCDIIVVAYEAKLHAFSKNAT</sequence>
<protein>
    <submittedName>
        <fullName evidence="1">Uncharacterized protein</fullName>
    </submittedName>
</protein>
<dbReference type="EnsemblPlants" id="PGSC0003DMT400087609">
    <property type="protein sequence ID" value="PGSC0003DMT400087609"/>
    <property type="gene ID" value="PGSC0003DMG400037180"/>
</dbReference>